<evidence type="ECO:0000313" key="8">
    <source>
        <dbReference type="EMBL" id="CAG2068978.1"/>
    </source>
</evidence>
<evidence type="ECO:0000256" key="3">
    <source>
        <dbReference type="ARBA" id="ARBA00022530"/>
    </source>
</evidence>
<reference evidence="8" key="1">
    <citation type="submission" date="2021-03" db="EMBL/GenBank/DDBJ databases">
        <authorList>
            <person name="Tran Van P."/>
        </authorList>
    </citation>
    <scope>NUCLEOTIDE SEQUENCE</scope>
</reference>
<dbReference type="Pfam" id="PF07474">
    <property type="entry name" value="G2F"/>
    <property type="match status" value="1"/>
</dbReference>
<feature type="non-terminal residue" evidence="8">
    <location>
        <position position="102"/>
    </location>
</feature>
<dbReference type="PROSITE" id="PS50993">
    <property type="entry name" value="NIDOGEN_G2"/>
    <property type="match status" value="1"/>
</dbReference>
<organism evidence="8 9">
    <name type="scientific">Timema podura</name>
    <name type="common">Walking stick</name>
    <dbReference type="NCBI Taxonomy" id="61482"/>
    <lineage>
        <taxon>Eukaryota</taxon>
        <taxon>Metazoa</taxon>
        <taxon>Ecdysozoa</taxon>
        <taxon>Arthropoda</taxon>
        <taxon>Hexapoda</taxon>
        <taxon>Insecta</taxon>
        <taxon>Pterygota</taxon>
        <taxon>Neoptera</taxon>
        <taxon>Polyneoptera</taxon>
        <taxon>Phasmatodea</taxon>
        <taxon>Timematodea</taxon>
        <taxon>Timematoidea</taxon>
        <taxon>Timematidae</taxon>
        <taxon>Timema</taxon>
    </lineage>
</organism>
<name>A0ABN7PMB9_TIMPD</name>
<keyword evidence="3" id="KW-0272">Extracellular matrix</keyword>
<protein>
    <recommendedName>
        <fullName evidence="7">Nidogen G2 beta-barrel domain-containing protein</fullName>
    </recommendedName>
</protein>
<dbReference type="Gene3D" id="2.40.155.10">
    <property type="entry name" value="Green fluorescent protein"/>
    <property type="match status" value="1"/>
</dbReference>
<dbReference type="EMBL" id="CAJPIN010110263">
    <property type="protein sequence ID" value="CAG2068978.1"/>
    <property type="molecule type" value="Genomic_DNA"/>
</dbReference>
<sequence>MEAEIQGSLPTIPLGTKIQIPDYEEQYTRTEPGVMVAKSSLIYRLDGVPVDNPFTVEQTVRFSECPHAPLNVTTVRLKVARNFISYEGRESIIRYAMTDKVT</sequence>
<accession>A0ABN7PMB9</accession>
<keyword evidence="2" id="KW-0964">Secreted</keyword>
<keyword evidence="9" id="KW-1185">Reference proteome</keyword>
<evidence type="ECO:0000313" key="9">
    <source>
        <dbReference type="Proteomes" id="UP001153148"/>
    </source>
</evidence>
<evidence type="ECO:0000256" key="4">
    <source>
        <dbReference type="ARBA" id="ARBA00022729"/>
    </source>
</evidence>
<evidence type="ECO:0000256" key="2">
    <source>
        <dbReference type="ARBA" id="ARBA00022525"/>
    </source>
</evidence>
<evidence type="ECO:0000256" key="5">
    <source>
        <dbReference type="ARBA" id="ARBA00022837"/>
    </source>
</evidence>
<dbReference type="SUPFAM" id="SSF54511">
    <property type="entry name" value="GFP-like"/>
    <property type="match status" value="1"/>
</dbReference>
<keyword evidence="5" id="KW-0106">Calcium</keyword>
<evidence type="ECO:0000256" key="6">
    <source>
        <dbReference type="ARBA" id="ARBA00023180"/>
    </source>
</evidence>
<dbReference type="InterPro" id="IPR009017">
    <property type="entry name" value="GFP"/>
</dbReference>
<keyword evidence="4" id="KW-0732">Signal</keyword>
<keyword evidence="6" id="KW-0325">Glycoprotein</keyword>
<dbReference type="InterPro" id="IPR006605">
    <property type="entry name" value="G2_nidogen/fibulin_G2F"/>
</dbReference>
<comment type="subcellular location">
    <subcellularLocation>
        <location evidence="1">Secreted</location>
        <location evidence="1">Extracellular space</location>
        <location evidence="1">Extracellular matrix</location>
    </subcellularLocation>
</comment>
<evidence type="ECO:0000259" key="7">
    <source>
        <dbReference type="PROSITE" id="PS50993"/>
    </source>
</evidence>
<gene>
    <name evidence="8" type="ORF">TPAB3V08_LOCUS15921</name>
</gene>
<proteinExistence type="predicted"/>
<evidence type="ECO:0000256" key="1">
    <source>
        <dbReference type="ARBA" id="ARBA00004498"/>
    </source>
</evidence>
<feature type="domain" description="Nidogen G2 beta-barrel" evidence="7">
    <location>
        <begin position="1"/>
        <end position="102"/>
    </location>
</feature>
<comment type="caution">
    <text evidence="8">The sequence shown here is derived from an EMBL/GenBank/DDBJ whole genome shotgun (WGS) entry which is preliminary data.</text>
</comment>
<dbReference type="Proteomes" id="UP001153148">
    <property type="component" value="Unassembled WGS sequence"/>
</dbReference>